<dbReference type="EMBL" id="CP001737">
    <property type="protein sequence ID" value="ACV76819.1"/>
    <property type="molecule type" value="Genomic_DNA"/>
</dbReference>
<accession>C8X648</accession>
<protein>
    <submittedName>
        <fullName evidence="1">Uncharacterized protein</fullName>
    </submittedName>
</protein>
<proteinExistence type="predicted"/>
<dbReference type="InParanoid" id="C8X648"/>
<dbReference type="OrthoDB" id="3698235at2"/>
<evidence type="ECO:0000313" key="2">
    <source>
        <dbReference type="Proteomes" id="UP000002218"/>
    </source>
</evidence>
<dbReference type="KEGG" id="nml:Namu_0393"/>
<dbReference type="STRING" id="479431.Namu_0393"/>
<reference evidence="2" key="1">
    <citation type="submission" date="2009-09" db="EMBL/GenBank/DDBJ databases">
        <title>The complete genome of Nakamurella multipartita DSM 44233.</title>
        <authorList>
            <consortium name="US DOE Joint Genome Institute (JGI-PGF)"/>
            <person name="Lucas S."/>
            <person name="Copeland A."/>
            <person name="Lapidus A."/>
            <person name="Glavina del Rio T."/>
            <person name="Dalin E."/>
            <person name="Tice H."/>
            <person name="Bruce D."/>
            <person name="Goodwin L."/>
            <person name="Pitluck S."/>
            <person name="Kyrpides N."/>
            <person name="Mavromatis K."/>
            <person name="Ivanova N."/>
            <person name="Ovchinnikova G."/>
            <person name="Sims D."/>
            <person name="Meincke L."/>
            <person name="Brettin T."/>
            <person name="Detter J.C."/>
            <person name="Han C."/>
            <person name="Larimer F."/>
            <person name="Land M."/>
            <person name="Hauser L."/>
            <person name="Markowitz V."/>
            <person name="Cheng J.-F."/>
            <person name="Hugenholtz P."/>
            <person name="Woyke T."/>
            <person name="Wu D."/>
            <person name="Klenk H.-P."/>
            <person name="Eisen J.A."/>
        </authorList>
    </citation>
    <scope>NUCLEOTIDE SEQUENCE [LARGE SCALE GENOMIC DNA]</scope>
    <source>
        <strain evidence="2">ATCC 700099 / DSM 44233 / CIP 104796 / JCM 9543 / NBRC 105858 / Y-104</strain>
    </source>
</reference>
<sequence>MTVANHTEGALDREVRDLLANVACSVPADVVKDVVSAVRQDLEGQVPAEAFPEFLHRSVVQRLLTRAVAGGRCAPPADPADSLSGVAQ</sequence>
<organism evidence="1 2">
    <name type="scientific">Nakamurella multipartita (strain ATCC 700099 / DSM 44233 / CIP 104796 / JCM 9543 / NBRC 105858 / Y-104)</name>
    <name type="common">Microsphaera multipartita</name>
    <dbReference type="NCBI Taxonomy" id="479431"/>
    <lineage>
        <taxon>Bacteria</taxon>
        <taxon>Bacillati</taxon>
        <taxon>Actinomycetota</taxon>
        <taxon>Actinomycetes</taxon>
        <taxon>Nakamurellales</taxon>
        <taxon>Nakamurellaceae</taxon>
        <taxon>Nakamurella</taxon>
    </lineage>
</organism>
<name>C8X648_NAKMY</name>
<dbReference type="RefSeq" id="WP_015745737.1">
    <property type="nucleotide sequence ID" value="NC_013235.1"/>
</dbReference>
<dbReference type="AlphaFoldDB" id="C8X648"/>
<keyword evidence="2" id="KW-1185">Reference proteome</keyword>
<dbReference type="HOGENOM" id="CLU_2465811_0_0_11"/>
<dbReference type="Proteomes" id="UP000002218">
    <property type="component" value="Chromosome"/>
</dbReference>
<gene>
    <name evidence="1" type="ordered locus">Namu_0393</name>
</gene>
<reference evidence="1 2" key="2">
    <citation type="journal article" date="2010" name="Stand. Genomic Sci.">
        <title>Complete genome sequence of Nakamurella multipartita type strain (Y-104).</title>
        <authorList>
            <person name="Tice H."/>
            <person name="Mayilraj S."/>
            <person name="Sims D."/>
            <person name="Lapidus A."/>
            <person name="Nolan M."/>
            <person name="Lucas S."/>
            <person name="Glavina Del Rio T."/>
            <person name="Copeland A."/>
            <person name="Cheng J.F."/>
            <person name="Meincke L."/>
            <person name="Bruce D."/>
            <person name="Goodwin L."/>
            <person name="Pitluck S."/>
            <person name="Ivanova N."/>
            <person name="Mavromatis K."/>
            <person name="Ovchinnikova G."/>
            <person name="Pati A."/>
            <person name="Chen A."/>
            <person name="Palaniappan K."/>
            <person name="Land M."/>
            <person name="Hauser L."/>
            <person name="Chang Y.J."/>
            <person name="Jeffries C.D."/>
            <person name="Detter J.C."/>
            <person name="Brettin T."/>
            <person name="Rohde M."/>
            <person name="Goker M."/>
            <person name="Bristow J."/>
            <person name="Eisen J.A."/>
            <person name="Markowitz V."/>
            <person name="Hugenholtz P."/>
            <person name="Kyrpides N.C."/>
            <person name="Klenk H.P."/>
            <person name="Chen F."/>
        </authorList>
    </citation>
    <scope>NUCLEOTIDE SEQUENCE [LARGE SCALE GENOMIC DNA]</scope>
    <source>
        <strain evidence="2">ATCC 700099 / DSM 44233 / CIP 104796 / JCM 9543 / NBRC 105858 / Y-104</strain>
    </source>
</reference>
<evidence type="ECO:0000313" key="1">
    <source>
        <dbReference type="EMBL" id="ACV76819.1"/>
    </source>
</evidence>